<keyword evidence="2" id="KW-1185">Reference proteome</keyword>
<dbReference type="AlphaFoldDB" id="A0A2S9JTX2"/>
<comment type="caution">
    <text evidence="1">The sequence shown here is derived from an EMBL/GenBank/DDBJ whole genome shotgun (WGS) entry which is preliminary data.</text>
</comment>
<reference evidence="1 2" key="1">
    <citation type="submission" date="2018-02" db="EMBL/GenBank/DDBJ databases">
        <title>The draft genome of Sphingobacterium gobiense H7.</title>
        <authorList>
            <person name="Li L."/>
            <person name="Liu L."/>
            <person name="Zhang X."/>
            <person name="Wang T."/>
            <person name="Liang L."/>
        </authorList>
    </citation>
    <scope>NUCLEOTIDE SEQUENCE [LARGE SCALE GENOMIC DNA]</scope>
    <source>
        <strain evidence="1 2">ACCC 05757</strain>
    </source>
</reference>
<sequence length="96" mass="11015">MNRLSYLKQTLAKNLDDNLDYENLDFVLLDYNSSGGLESYIKASYSEELKNGKLVYFKIDTISNFRCSSFDSGTKWSSSSNRWCGFVWLGNISNVK</sequence>
<dbReference type="EMBL" id="PVBS01000001">
    <property type="protein sequence ID" value="PRD56726.1"/>
    <property type="molecule type" value="Genomic_DNA"/>
</dbReference>
<accession>A0A2S9JTX2</accession>
<proteinExistence type="predicted"/>
<organism evidence="1 2">
    <name type="scientific">Sphingobacterium gobiense</name>
    <dbReference type="NCBI Taxonomy" id="1382456"/>
    <lineage>
        <taxon>Bacteria</taxon>
        <taxon>Pseudomonadati</taxon>
        <taxon>Bacteroidota</taxon>
        <taxon>Sphingobacteriia</taxon>
        <taxon>Sphingobacteriales</taxon>
        <taxon>Sphingobacteriaceae</taxon>
        <taxon>Sphingobacterium</taxon>
    </lineage>
</organism>
<name>A0A2S9JTX2_9SPHI</name>
<evidence type="ECO:0000313" key="1">
    <source>
        <dbReference type="EMBL" id="PRD56726.1"/>
    </source>
</evidence>
<gene>
    <name evidence="1" type="ORF">C5749_05710</name>
</gene>
<dbReference type="Proteomes" id="UP000238642">
    <property type="component" value="Unassembled WGS sequence"/>
</dbReference>
<protein>
    <submittedName>
        <fullName evidence="1">Uncharacterized protein</fullName>
    </submittedName>
</protein>
<evidence type="ECO:0000313" key="2">
    <source>
        <dbReference type="Proteomes" id="UP000238642"/>
    </source>
</evidence>